<feature type="transmembrane region" description="Helical" evidence="1">
    <location>
        <begin position="39"/>
        <end position="64"/>
    </location>
</feature>
<dbReference type="EMBL" id="JBICZW010000007">
    <property type="protein sequence ID" value="MFG3190082.1"/>
    <property type="molecule type" value="Genomic_DNA"/>
</dbReference>
<accession>A0ABW7BU39</accession>
<gene>
    <name evidence="2" type="ORF">ACGFYS_14185</name>
</gene>
<dbReference type="RefSeq" id="WP_189848468.1">
    <property type="nucleotide sequence ID" value="NZ_BMVV01000004.1"/>
</dbReference>
<proteinExistence type="predicted"/>
<evidence type="ECO:0000313" key="2">
    <source>
        <dbReference type="EMBL" id="MFG3190082.1"/>
    </source>
</evidence>
<comment type="caution">
    <text evidence="2">The sequence shown here is derived from an EMBL/GenBank/DDBJ whole genome shotgun (WGS) entry which is preliminary data.</text>
</comment>
<keyword evidence="1" id="KW-0812">Transmembrane</keyword>
<keyword evidence="1" id="KW-0472">Membrane</keyword>
<reference evidence="2 3" key="1">
    <citation type="submission" date="2024-10" db="EMBL/GenBank/DDBJ databases">
        <title>The Natural Products Discovery Center: Release of the First 8490 Sequenced Strains for Exploring Actinobacteria Biosynthetic Diversity.</title>
        <authorList>
            <person name="Kalkreuter E."/>
            <person name="Kautsar S.A."/>
            <person name="Yang D."/>
            <person name="Bader C.D."/>
            <person name="Teijaro C.N."/>
            <person name="Fluegel L."/>
            <person name="Davis C.M."/>
            <person name="Simpson J.R."/>
            <person name="Lauterbach L."/>
            <person name="Steele A.D."/>
            <person name="Gui C."/>
            <person name="Meng S."/>
            <person name="Li G."/>
            <person name="Viehrig K."/>
            <person name="Ye F."/>
            <person name="Su P."/>
            <person name="Kiefer A.F."/>
            <person name="Nichols A."/>
            <person name="Cepeda A.J."/>
            <person name="Yan W."/>
            <person name="Fan B."/>
            <person name="Jiang Y."/>
            <person name="Adhikari A."/>
            <person name="Zheng C.-J."/>
            <person name="Schuster L."/>
            <person name="Cowan T.M."/>
            <person name="Smanski M.J."/>
            <person name="Chevrette M.G."/>
            <person name="De Carvalho L.P.S."/>
            <person name="Shen B."/>
        </authorList>
    </citation>
    <scope>NUCLEOTIDE SEQUENCE [LARGE SCALE GENOMIC DNA]</scope>
    <source>
        <strain evidence="2 3">NPDC048229</strain>
    </source>
</reference>
<evidence type="ECO:0000313" key="3">
    <source>
        <dbReference type="Proteomes" id="UP001604282"/>
    </source>
</evidence>
<feature type="transmembrane region" description="Helical" evidence="1">
    <location>
        <begin position="76"/>
        <end position="95"/>
    </location>
</feature>
<name>A0ABW7BU39_9ACTN</name>
<dbReference type="Proteomes" id="UP001604282">
    <property type="component" value="Unassembled WGS sequence"/>
</dbReference>
<organism evidence="2 3">
    <name type="scientific">Streptomyces omiyaensis</name>
    <dbReference type="NCBI Taxonomy" id="68247"/>
    <lineage>
        <taxon>Bacteria</taxon>
        <taxon>Bacillati</taxon>
        <taxon>Actinomycetota</taxon>
        <taxon>Actinomycetes</taxon>
        <taxon>Kitasatosporales</taxon>
        <taxon>Streptomycetaceae</taxon>
        <taxon>Streptomyces</taxon>
    </lineage>
</organism>
<evidence type="ECO:0000256" key="1">
    <source>
        <dbReference type="SAM" id="Phobius"/>
    </source>
</evidence>
<sequence length="196" mass="20744">MTNTRTTARPVLGRVLVAAGLLAPVLQVLGSWAAESTRLVVLLGAFGAAWPYWFALCVLCAAGVRRLDVRRGVRETVTVLCAAGAVLLLFFRLVLFDVFSGGWEETQRIAAPGGGDRSVRIEQGSAMIDPLWRVSVVDGSGLTARSHLVASYDGNTGFHAVAWDGPDRLLVTDDGGTTTITLDPADGEPHRTIGTG</sequence>
<protein>
    <submittedName>
        <fullName evidence="2">Uncharacterized protein</fullName>
    </submittedName>
</protein>
<keyword evidence="3" id="KW-1185">Reference proteome</keyword>
<keyword evidence="1" id="KW-1133">Transmembrane helix</keyword>
<feature type="transmembrane region" description="Helical" evidence="1">
    <location>
        <begin position="12"/>
        <end position="33"/>
    </location>
</feature>